<name>A0A835J4L3_9ROSI</name>
<dbReference type="GO" id="GO:0003723">
    <property type="term" value="F:RNA binding"/>
    <property type="evidence" value="ECO:0007669"/>
    <property type="project" value="InterPro"/>
</dbReference>
<dbReference type="InterPro" id="IPR046960">
    <property type="entry name" value="PPR_At4g14850-like_plant"/>
</dbReference>
<dbReference type="GO" id="GO:0009451">
    <property type="term" value="P:RNA modification"/>
    <property type="evidence" value="ECO:0007669"/>
    <property type="project" value="InterPro"/>
</dbReference>
<sequence>MISLIRKVAPRCCAGNGPVNVYAKCGCIAKANGIYSKMEHRNLVSWNNMILSGNHGFRRKAMELFRAELVDEGRVSFQFYGINLLYFSSNRGSFLSSCRFHGDIDAGKGLARQLLKLQAATTSPGLWKLLKGNGLKKEPGLSLIEVKETIEKFAVVDFSYSRIGDMIKTSSWTAVEVLPPSIKVASVAAMSAFPSLCMISGLLIDLNRVIAGSTPYADHDKIRKHDRRKVWKLPAPTYLPFSKISNAS</sequence>
<accession>A0A835J4L3</accession>
<gene>
    <name evidence="1" type="ORF">SADUNF_Sadunf18G0109600</name>
</gene>
<dbReference type="Gene3D" id="1.25.40.10">
    <property type="entry name" value="Tetratricopeptide repeat domain"/>
    <property type="match status" value="1"/>
</dbReference>
<proteinExistence type="predicted"/>
<reference evidence="1 2" key="1">
    <citation type="submission" date="2020-10" db="EMBL/GenBank/DDBJ databases">
        <title>Plant Genome Project.</title>
        <authorList>
            <person name="Zhang R.-G."/>
        </authorList>
    </citation>
    <scope>NUCLEOTIDE SEQUENCE [LARGE SCALE GENOMIC DNA]</scope>
    <source>
        <strain evidence="1">FAFU-HL-1</strain>
        <tissue evidence="1">Leaf</tissue>
    </source>
</reference>
<evidence type="ECO:0000313" key="2">
    <source>
        <dbReference type="Proteomes" id="UP000657918"/>
    </source>
</evidence>
<evidence type="ECO:0000313" key="1">
    <source>
        <dbReference type="EMBL" id="KAF9662971.1"/>
    </source>
</evidence>
<dbReference type="OrthoDB" id="1729972at2759"/>
<dbReference type="AlphaFoldDB" id="A0A835J4L3"/>
<dbReference type="InterPro" id="IPR011990">
    <property type="entry name" value="TPR-like_helical_dom_sf"/>
</dbReference>
<protein>
    <submittedName>
        <fullName evidence="1">Uncharacterized protein</fullName>
    </submittedName>
</protein>
<organism evidence="1 2">
    <name type="scientific">Salix dunnii</name>
    <dbReference type="NCBI Taxonomy" id="1413687"/>
    <lineage>
        <taxon>Eukaryota</taxon>
        <taxon>Viridiplantae</taxon>
        <taxon>Streptophyta</taxon>
        <taxon>Embryophyta</taxon>
        <taxon>Tracheophyta</taxon>
        <taxon>Spermatophyta</taxon>
        <taxon>Magnoliopsida</taxon>
        <taxon>eudicotyledons</taxon>
        <taxon>Gunneridae</taxon>
        <taxon>Pentapetalae</taxon>
        <taxon>rosids</taxon>
        <taxon>fabids</taxon>
        <taxon>Malpighiales</taxon>
        <taxon>Salicaceae</taxon>
        <taxon>Saliceae</taxon>
        <taxon>Salix</taxon>
    </lineage>
</organism>
<dbReference type="Proteomes" id="UP000657918">
    <property type="component" value="Unassembled WGS sequence"/>
</dbReference>
<dbReference type="PANTHER" id="PTHR47926">
    <property type="entry name" value="PENTATRICOPEPTIDE REPEAT-CONTAINING PROTEIN"/>
    <property type="match status" value="1"/>
</dbReference>
<keyword evidence="2" id="KW-1185">Reference proteome</keyword>
<comment type="caution">
    <text evidence="1">The sequence shown here is derived from an EMBL/GenBank/DDBJ whole genome shotgun (WGS) entry which is preliminary data.</text>
</comment>
<dbReference type="EMBL" id="JADGMS010000018">
    <property type="protein sequence ID" value="KAF9662971.1"/>
    <property type="molecule type" value="Genomic_DNA"/>
</dbReference>